<accession>A0A8K0CJU4</accession>
<sequence>AGEQEKAQTRQGEQAILQNFVKGKCLKNGGENAFSDFEKSFANALACISLDFGSRNPQSEFEFLHIACTEMPSTLYSCLNILLEKVDDCLDIEEKYLPNFMSEWFNHTFATHCEGDGEVYKEHYQMYKNASCEAEDPDISETCFSISTVLDDLQNPDFIITKEGLCGYLEQANLCFVSVVKDLCGEFLANYIEGHLAPTKIWCDKYVNDV</sequence>
<reference evidence="1" key="1">
    <citation type="submission" date="2019-08" db="EMBL/GenBank/DDBJ databases">
        <title>The genome of the North American firefly Photinus pyralis.</title>
        <authorList>
            <consortium name="Photinus pyralis genome working group"/>
            <person name="Fallon T.R."/>
            <person name="Sander Lower S.E."/>
            <person name="Weng J.-K."/>
        </authorList>
    </citation>
    <scope>NUCLEOTIDE SEQUENCE</scope>
    <source>
        <strain evidence="1">TRF0915ILg1</strain>
        <tissue evidence="1">Whole body</tissue>
    </source>
</reference>
<dbReference type="Pfam" id="PF07165">
    <property type="entry name" value="DUF1397"/>
    <property type="match status" value="1"/>
</dbReference>
<evidence type="ECO:0000313" key="1">
    <source>
        <dbReference type="EMBL" id="KAF2888713.1"/>
    </source>
</evidence>
<name>A0A8K0CJU4_IGNLU</name>
<dbReference type="AlphaFoldDB" id="A0A8K0CJU4"/>
<comment type="caution">
    <text evidence="1">The sequence shown here is derived from an EMBL/GenBank/DDBJ whole genome shotgun (WGS) entry which is preliminary data.</text>
</comment>
<feature type="non-terminal residue" evidence="1">
    <location>
        <position position="210"/>
    </location>
</feature>
<keyword evidence="2" id="KW-1185">Reference proteome</keyword>
<dbReference type="Proteomes" id="UP000801492">
    <property type="component" value="Unassembled WGS sequence"/>
</dbReference>
<dbReference type="InterPro" id="IPR009832">
    <property type="entry name" value="DUF1397"/>
</dbReference>
<protein>
    <submittedName>
        <fullName evidence="1">Uncharacterized protein</fullName>
    </submittedName>
</protein>
<gene>
    <name evidence="1" type="ORF">ILUMI_17460</name>
</gene>
<evidence type="ECO:0000313" key="2">
    <source>
        <dbReference type="Proteomes" id="UP000801492"/>
    </source>
</evidence>
<dbReference type="EMBL" id="VTPC01074592">
    <property type="protein sequence ID" value="KAF2888713.1"/>
    <property type="molecule type" value="Genomic_DNA"/>
</dbReference>
<proteinExistence type="predicted"/>
<organism evidence="1 2">
    <name type="scientific">Ignelater luminosus</name>
    <name type="common">Cucubano</name>
    <name type="synonym">Pyrophorus luminosus</name>
    <dbReference type="NCBI Taxonomy" id="2038154"/>
    <lineage>
        <taxon>Eukaryota</taxon>
        <taxon>Metazoa</taxon>
        <taxon>Ecdysozoa</taxon>
        <taxon>Arthropoda</taxon>
        <taxon>Hexapoda</taxon>
        <taxon>Insecta</taxon>
        <taxon>Pterygota</taxon>
        <taxon>Neoptera</taxon>
        <taxon>Endopterygota</taxon>
        <taxon>Coleoptera</taxon>
        <taxon>Polyphaga</taxon>
        <taxon>Elateriformia</taxon>
        <taxon>Elateroidea</taxon>
        <taxon>Elateridae</taxon>
        <taxon>Agrypninae</taxon>
        <taxon>Pyrophorini</taxon>
        <taxon>Ignelater</taxon>
    </lineage>
</organism>